<dbReference type="RefSeq" id="WP_249284584.1">
    <property type="nucleotide sequence ID" value="NZ_JACRSO010000001.1"/>
</dbReference>
<keyword evidence="5" id="KW-0804">Transcription</keyword>
<feature type="domain" description="HTH gntR-type" evidence="6">
    <location>
        <begin position="14"/>
        <end position="82"/>
    </location>
</feature>
<keyword evidence="7" id="KW-0808">Transferase</keyword>
<keyword evidence="4" id="KW-0238">DNA-binding</keyword>
<dbReference type="PROSITE" id="PS50949">
    <property type="entry name" value="HTH_GNTR"/>
    <property type="match status" value="1"/>
</dbReference>
<dbReference type="PANTHER" id="PTHR46577">
    <property type="entry name" value="HTH-TYPE TRANSCRIPTIONAL REGULATORY PROTEIN GABR"/>
    <property type="match status" value="1"/>
</dbReference>
<keyword evidence="2" id="KW-0663">Pyridoxal phosphate</keyword>
<dbReference type="InterPro" id="IPR036390">
    <property type="entry name" value="WH_DNA-bd_sf"/>
</dbReference>
<dbReference type="GO" id="GO:0030170">
    <property type="term" value="F:pyridoxal phosphate binding"/>
    <property type="evidence" value="ECO:0007669"/>
    <property type="project" value="InterPro"/>
</dbReference>
<evidence type="ECO:0000313" key="7">
    <source>
        <dbReference type="EMBL" id="MBC8528598.1"/>
    </source>
</evidence>
<dbReference type="InterPro" id="IPR051446">
    <property type="entry name" value="HTH_trans_reg/aminotransferase"/>
</dbReference>
<dbReference type="PANTHER" id="PTHR46577:SF1">
    <property type="entry name" value="HTH-TYPE TRANSCRIPTIONAL REGULATORY PROTEIN GABR"/>
    <property type="match status" value="1"/>
</dbReference>
<keyword evidence="3" id="KW-0805">Transcription regulation</keyword>
<dbReference type="Pfam" id="PF00155">
    <property type="entry name" value="Aminotran_1_2"/>
    <property type="match status" value="1"/>
</dbReference>
<evidence type="ECO:0000259" key="6">
    <source>
        <dbReference type="PROSITE" id="PS50949"/>
    </source>
</evidence>
<evidence type="ECO:0000256" key="1">
    <source>
        <dbReference type="ARBA" id="ARBA00005384"/>
    </source>
</evidence>
<dbReference type="Gene3D" id="1.10.10.10">
    <property type="entry name" value="Winged helix-like DNA-binding domain superfamily/Winged helix DNA-binding domain"/>
    <property type="match status" value="1"/>
</dbReference>
<keyword evidence="8" id="KW-1185">Reference proteome</keyword>
<name>A0A926CZR9_9FIRM</name>
<evidence type="ECO:0000256" key="4">
    <source>
        <dbReference type="ARBA" id="ARBA00023125"/>
    </source>
</evidence>
<dbReference type="SUPFAM" id="SSF46785">
    <property type="entry name" value="Winged helix' DNA-binding domain"/>
    <property type="match status" value="1"/>
</dbReference>
<keyword evidence="7" id="KW-0032">Aminotransferase</keyword>
<dbReference type="Pfam" id="PF00392">
    <property type="entry name" value="GntR"/>
    <property type="match status" value="1"/>
</dbReference>
<dbReference type="InterPro" id="IPR036388">
    <property type="entry name" value="WH-like_DNA-bd_sf"/>
</dbReference>
<comment type="similarity">
    <text evidence="1">In the C-terminal section; belongs to the class-I pyridoxal-phosphate-dependent aminotransferase family.</text>
</comment>
<sequence>MEYCRLQLDPSRKEPLYRQLYLAIAAQIRSGTLPQGEKLPGKRAMAGQLGVSQNTVETAYEMLLSEGYLRSKPRSGFYVQAMPTRPQVTAQGRPVCPPERPAPPRAAYDFATSAVDTACFPYATWARITRDIFSDHRELLSRGEPQGEIELREELCRYLAENRGMQVEPAQVVIGAGVEYLCGLIVRLLGGGCTFGLEEPGYQRNREIIYNQGCQVCTLPVDGEGVDMAALEKSSAQAVYVTPAHQFPTGVMMSAARRMALLDWAEAAQGRMIIEDDYDSEFRYEFRPVPALQGLDTGGKVIYLNTFSRSLAPAFRMAYMVLSPQLLKRYRQDFAFYSCTVSRFEQQCLCRFIRDGHFSRHLNRARTLYRARRDTLMQELERMAPEGALQFSGGQAGTHLIVTVANGMDEAALVGACLRQGVRVYGLSQFCAQDGTAHSASVVMGYAGMERGRIEQAVRRIGKAWFGD</sequence>
<proteinExistence type="inferred from homology"/>
<accession>A0A926CZR9</accession>
<evidence type="ECO:0000256" key="2">
    <source>
        <dbReference type="ARBA" id="ARBA00022898"/>
    </source>
</evidence>
<dbReference type="CDD" id="cd07377">
    <property type="entry name" value="WHTH_GntR"/>
    <property type="match status" value="1"/>
</dbReference>
<organism evidence="7 8">
    <name type="scientific">Luoshenia tenuis</name>
    <dbReference type="NCBI Taxonomy" id="2763654"/>
    <lineage>
        <taxon>Bacteria</taxon>
        <taxon>Bacillati</taxon>
        <taxon>Bacillota</taxon>
        <taxon>Clostridia</taxon>
        <taxon>Christensenellales</taxon>
        <taxon>Christensenellaceae</taxon>
        <taxon>Luoshenia</taxon>
    </lineage>
</organism>
<dbReference type="GO" id="GO:0003677">
    <property type="term" value="F:DNA binding"/>
    <property type="evidence" value="ECO:0007669"/>
    <property type="project" value="UniProtKB-KW"/>
</dbReference>
<evidence type="ECO:0000256" key="3">
    <source>
        <dbReference type="ARBA" id="ARBA00023015"/>
    </source>
</evidence>
<dbReference type="InterPro" id="IPR004839">
    <property type="entry name" value="Aminotransferase_I/II_large"/>
</dbReference>
<dbReference type="SMART" id="SM00345">
    <property type="entry name" value="HTH_GNTR"/>
    <property type="match status" value="1"/>
</dbReference>
<evidence type="ECO:0000313" key="8">
    <source>
        <dbReference type="Proteomes" id="UP000654279"/>
    </source>
</evidence>
<protein>
    <submittedName>
        <fullName evidence="7">PLP-dependent aminotransferase family protein</fullName>
    </submittedName>
</protein>
<comment type="caution">
    <text evidence="7">The sequence shown here is derived from an EMBL/GenBank/DDBJ whole genome shotgun (WGS) entry which is preliminary data.</text>
</comment>
<dbReference type="GO" id="GO:0008483">
    <property type="term" value="F:transaminase activity"/>
    <property type="evidence" value="ECO:0007669"/>
    <property type="project" value="UniProtKB-KW"/>
</dbReference>
<dbReference type="InterPro" id="IPR000524">
    <property type="entry name" value="Tscrpt_reg_HTH_GntR"/>
</dbReference>
<dbReference type="GO" id="GO:0003700">
    <property type="term" value="F:DNA-binding transcription factor activity"/>
    <property type="evidence" value="ECO:0007669"/>
    <property type="project" value="InterPro"/>
</dbReference>
<dbReference type="EMBL" id="JACRSO010000001">
    <property type="protein sequence ID" value="MBC8528598.1"/>
    <property type="molecule type" value="Genomic_DNA"/>
</dbReference>
<dbReference type="InterPro" id="IPR015424">
    <property type="entry name" value="PyrdxlP-dep_Trfase"/>
</dbReference>
<dbReference type="Gene3D" id="3.40.640.10">
    <property type="entry name" value="Type I PLP-dependent aspartate aminotransferase-like (Major domain)"/>
    <property type="match status" value="1"/>
</dbReference>
<gene>
    <name evidence="7" type="ORF">H8699_03995</name>
</gene>
<dbReference type="Proteomes" id="UP000654279">
    <property type="component" value="Unassembled WGS sequence"/>
</dbReference>
<dbReference type="InterPro" id="IPR015421">
    <property type="entry name" value="PyrdxlP-dep_Trfase_major"/>
</dbReference>
<dbReference type="AlphaFoldDB" id="A0A926CZR9"/>
<evidence type="ECO:0000256" key="5">
    <source>
        <dbReference type="ARBA" id="ARBA00023163"/>
    </source>
</evidence>
<dbReference type="CDD" id="cd00609">
    <property type="entry name" value="AAT_like"/>
    <property type="match status" value="1"/>
</dbReference>
<dbReference type="SUPFAM" id="SSF53383">
    <property type="entry name" value="PLP-dependent transferases"/>
    <property type="match status" value="1"/>
</dbReference>
<reference evidence="7" key="1">
    <citation type="submission" date="2020-08" db="EMBL/GenBank/DDBJ databases">
        <title>Genome public.</title>
        <authorList>
            <person name="Liu C."/>
            <person name="Sun Q."/>
        </authorList>
    </citation>
    <scope>NUCLEOTIDE SEQUENCE</scope>
    <source>
        <strain evidence="7">NSJ-44</strain>
    </source>
</reference>